<dbReference type="PANTHER" id="PTHR24223">
    <property type="entry name" value="ATP-BINDING CASSETTE SUB-FAMILY C"/>
    <property type="match status" value="1"/>
</dbReference>
<evidence type="ECO:0000256" key="6">
    <source>
        <dbReference type="ARBA" id="ARBA00022840"/>
    </source>
</evidence>
<dbReference type="GO" id="GO:0016020">
    <property type="term" value="C:membrane"/>
    <property type="evidence" value="ECO:0007669"/>
    <property type="project" value="UniProtKB-SubCell"/>
</dbReference>
<keyword evidence="5" id="KW-0547">Nucleotide-binding</keyword>
<dbReference type="SUPFAM" id="SSF90123">
    <property type="entry name" value="ABC transporter transmembrane region"/>
    <property type="match status" value="2"/>
</dbReference>
<dbReference type="GO" id="GO:0140359">
    <property type="term" value="F:ABC-type transporter activity"/>
    <property type="evidence" value="ECO:0007669"/>
    <property type="project" value="InterPro"/>
</dbReference>
<keyword evidence="2" id="KW-0813">Transport</keyword>
<dbReference type="PANTHER" id="PTHR24223:SF353">
    <property type="entry name" value="ABC TRANSPORTER ATP-BINDING PROTEIN_PERMEASE VMR1-RELATED"/>
    <property type="match status" value="1"/>
</dbReference>
<dbReference type="InterPro" id="IPR027417">
    <property type="entry name" value="P-loop_NTPase"/>
</dbReference>
<sequence length="1267" mass="138732">MAMIATNMLVQRIKWHQRRLEGFRDLRVGLLHMVVLGIRIIKMFAWEPAYKCKLTEKRDAELVHLSAKLKYGIAFKVLRYAGTFVGFVTFMVHTVIRHKTITVQEGFTALALFNTLRSGLMIWPQVINMSIQAHVGYGRLKRFLDAPEVPGKPSFISTLGPDEYSGCAPALSVQGGTFSHNEGMPARNTGAAFRWRGNSKNDHKTPPTLAAVRVEIPSNAITCVVGPCGSGKSSFLSALLGELQTDVDWPRDAPTNNTSAPDTNQLEEPSLAFITAADSARKASLALAPHESLAGPEKSVSAEKCDGGQLDENKGGVRGFAAVGLAESGSKELGYVPQKPWILNRSIRDNIILGSAFHWNRYWDVIDACCLRHDLDILPAGDMTEIGERGTNLSGGQQQRVSLARACYRHGVEVFLLDDVLSAVDAHVSEAIWNKCILGLLRKQRNATVILVTHQIDLCLRGVDRILLFGKEEGARRLNDKDEKSEKASLCALGDGVIGNDEIKSVSSTIRWQGTPADLSELSGRTEDRYGDIVDPGAQFALAQLGRHFLPNADEIGQSMAMTSSSSEAVAEGGITRNGDADDRKKGTGDEVTMTAGKGVKGGGGVNEEQAAVGQLVRPEKRNKGKISLRLYLNYMYSAGGLSFGVIWTSLGFGVQGMYFIQNLVFSDWVDQMSGEDGVDTAKENGAMLMYLYVTVGYLALILLRATISAFGSLRASRLQHQAMIARILHAPVSWYDATPIGRVINRFSSDLTSFDTEVMDELYSFVDAGAQVLAVVIVVLVIQPWTFVVMIPVVCLSLTYAHLYIQCARELKRLDSTTRSPIYGGFAEILAGLDSIRALDAQSFFFRAFSVHCDEHTKAELALWVSNRWLVMRLQSMTSLVVVAVAVFALYESDHLMAGLVLLYSVQYTNACRLFIKQHASVEMQMNYVERCDEYSRLPAQEGSWHSDPDLWKTLVKDPVTDTWPPKGHLRIRGLTVQYPSQTKPALTDLNLVIPPGTRVGVVGRTGAGKSTLASALFRLLEPVRGQMFLDGVDCAILGLHDVRQAFAIIPQDATLFEGTIRSNLDAFDDHSDEEIWASLKIAQLADKIGLLPGKLAAEVRAGGSNLSVGERQLLCMSRALLRGAKILIMDEATASVDPATDAIIQDTIRGIAQSVNKDATESRLKCSIICVAHRLETIIYYDKVLVLDEGKVAEYDSPAALLTPLETTEETTEPQQQGGDKHKAERLFLSLCSARGPDTLKRLRLAANEAERQSNERTDGFTTSG</sequence>
<dbReference type="InterPro" id="IPR003593">
    <property type="entry name" value="AAA+_ATPase"/>
</dbReference>
<dbReference type="PROSITE" id="PS00211">
    <property type="entry name" value="ABC_TRANSPORTER_1"/>
    <property type="match status" value="1"/>
</dbReference>
<dbReference type="EMBL" id="HBGS01000006">
    <property type="protein sequence ID" value="CAD9368025.1"/>
    <property type="molecule type" value="Transcribed_RNA"/>
</dbReference>
<feature type="compositionally biased region" description="Basic and acidic residues" evidence="9">
    <location>
        <begin position="579"/>
        <end position="589"/>
    </location>
</feature>
<dbReference type="FunFam" id="3.40.50.300:FF:000163">
    <property type="entry name" value="Multidrug resistance-associated protein member 4"/>
    <property type="match status" value="1"/>
</dbReference>
<comment type="subcellular location">
    <subcellularLocation>
        <location evidence="1">Membrane</location>
        <topology evidence="1">Multi-pass membrane protein</topology>
    </subcellularLocation>
</comment>
<dbReference type="SMART" id="SM00382">
    <property type="entry name" value="AAA"/>
    <property type="match status" value="2"/>
</dbReference>
<evidence type="ECO:0000259" key="11">
    <source>
        <dbReference type="PROSITE" id="PS50893"/>
    </source>
</evidence>
<feature type="region of interest" description="Disordered" evidence="9">
    <location>
        <begin position="564"/>
        <end position="603"/>
    </location>
</feature>
<evidence type="ECO:0000256" key="7">
    <source>
        <dbReference type="ARBA" id="ARBA00022989"/>
    </source>
</evidence>
<evidence type="ECO:0000313" key="13">
    <source>
        <dbReference type="EMBL" id="CAD9368025.1"/>
    </source>
</evidence>
<dbReference type="GO" id="GO:0005524">
    <property type="term" value="F:ATP binding"/>
    <property type="evidence" value="ECO:0007669"/>
    <property type="project" value="UniProtKB-KW"/>
</dbReference>
<evidence type="ECO:0000256" key="9">
    <source>
        <dbReference type="SAM" id="MobiDB-lite"/>
    </source>
</evidence>
<dbReference type="AlphaFoldDB" id="A0A7S2AHH1"/>
<dbReference type="CDD" id="cd18604">
    <property type="entry name" value="ABC_6TM_VMR1_D2_like"/>
    <property type="match status" value="1"/>
</dbReference>
<organism evidence="13">
    <name type="scientific">Octactis speculum</name>
    <dbReference type="NCBI Taxonomy" id="3111310"/>
    <lineage>
        <taxon>Eukaryota</taxon>
        <taxon>Sar</taxon>
        <taxon>Stramenopiles</taxon>
        <taxon>Ochrophyta</taxon>
        <taxon>Dictyochophyceae</taxon>
        <taxon>Dictyochales</taxon>
        <taxon>Dictyochaceae</taxon>
        <taxon>Octactis</taxon>
    </lineage>
</organism>
<gene>
    <name evidence="13" type="ORF">DSPE1174_LOCUS4</name>
</gene>
<name>A0A7S2AHH1_9STRA</name>
<evidence type="ECO:0000256" key="2">
    <source>
        <dbReference type="ARBA" id="ARBA00022448"/>
    </source>
</evidence>
<keyword evidence="6" id="KW-0067">ATP-binding</keyword>
<reference evidence="13" key="1">
    <citation type="submission" date="2021-01" db="EMBL/GenBank/DDBJ databases">
        <authorList>
            <person name="Corre E."/>
            <person name="Pelletier E."/>
            <person name="Niang G."/>
            <person name="Scheremetjew M."/>
            <person name="Finn R."/>
            <person name="Kale V."/>
            <person name="Holt S."/>
            <person name="Cochrane G."/>
            <person name="Meng A."/>
            <person name="Brown T."/>
            <person name="Cohen L."/>
        </authorList>
    </citation>
    <scope>NUCLEOTIDE SEQUENCE</scope>
    <source>
        <strain evidence="13">CCMP1381</strain>
    </source>
</reference>
<dbReference type="Pfam" id="PF00005">
    <property type="entry name" value="ABC_tran"/>
    <property type="match status" value="2"/>
</dbReference>
<protein>
    <submittedName>
        <fullName evidence="13">Uncharacterized protein</fullName>
    </submittedName>
</protein>
<evidence type="ECO:0000256" key="8">
    <source>
        <dbReference type="ARBA" id="ARBA00023136"/>
    </source>
</evidence>
<feature type="transmembrane region" description="Helical" evidence="10">
    <location>
        <begin position="690"/>
        <end position="714"/>
    </location>
</feature>
<evidence type="ECO:0000256" key="10">
    <source>
        <dbReference type="SAM" id="Phobius"/>
    </source>
</evidence>
<dbReference type="InterPro" id="IPR003439">
    <property type="entry name" value="ABC_transporter-like_ATP-bd"/>
</dbReference>
<evidence type="ECO:0000259" key="12">
    <source>
        <dbReference type="PROSITE" id="PS50929"/>
    </source>
</evidence>
<dbReference type="PROSITE" id="PS50929">
    <property type="entry name" value="ABC_TM1F"/>
    <property type="match status" value="1"/>
</dbReference>
<feature type="transmembrane region" description="Helical" evidence="10">
    <location>
        <begin position="631"/>
        <end position="651"/>
    </location>
</feature>
<dbReference type="CDD" id="cd03250">
    <property type="entry name" value="ABCC_MRP_domain1"/>
    <property type="match status" value="1"/>
</dbReference>
<feature type="domain" description="ABC transporter" evidence="11">
    <location>
        <begin position="971"/>
        <end position="1216"/>
    </location>
</feature>
<dbReference type="SUPFAM" id="SSF52540">
    <property type="entry name" value="P-loop containing nucleoside triphosphate hydrolases"/>
    <property type="match status" value="3"/>
</dbReference>
<dbReference type="InterPro" id="IPR050173">
    <property type="entry name" value="ABC_transporter_C-like"/>
</dbReference>
<feature type="transmembrane region" description="Helical" evidence="10">
    <location>
        <begin position="77"/>
        <end position="96"/>
    </location>
</feature>
<dbReference type="FunFam" id="1.20.1560.10:FF:000013">
    <property type="entry name" value="ABC transporter C family member 2"/>
    <property type="match status" value="1"/>
</dbReference>
<keyword evidence="8 10" id="KW-0472">Membrane</keyword>
<dbReference type="PROSITE" id="PS50893">
    <property type="entry name" value="ABC_TRANSPORTER_2"/>
    <property type="match status" value="2"/>
</dbReference>
<evidence type="ECO:0000256" key="4">
    <source>
        <dbReference type="ARBA" id="ARBA00022737"/>
    </source>
</evidence>
<evidence type="ECO:0000256" key="3">
    <source>
        <dbReference type="ARBA" id="ARBA00022692"/>
    </source>
</evidence>
<feature type="transmembrane region" description="Helical" evidence="10">
    <location>
        <begin position="28"/>
        <end position="46"/>
    </location>
</feature>
<keyword evidence="7 10" id="KW-1133">Transmembrane helix</keyword>
<dbReference type="Gene3D" id="3.40.50.300">
    <property type="entry name" value="P-loop containing nucleotide triphosphate hydrolases"/>
    <property type="match status" value="2"/>
</dbReference>
<keyword evidence="4" id="KW-0677">Repeat</keyword>
<dbReference type="InterPro" id="IPR011527">
    <property type="entry name" value="ABC1_TM_dom"/>
</dbReference>
<dbReference type="Gene3D" id="1.20.1560.10">
    <property type="entry name" value="ABC transporter type 1, transmembrane domain"/>
    <property type="match status" value="2"/>
</dbReference>
<evidence type="ECO:0000256" key="1">
    <source>
        <dbReference type="ARBA" id="ARBA00004141"/>
    </source>
</evidence>
<keyword evidence="3 10" id="KW-0812">Transmembrane</keyword>
<accession>A0A7S2AHH1</accession>
<dbReference type="InterPro" id="IPR036640">
    <property type="entry name" value="ABC1_TM_sf"/>
</dbReference>
<dbReference type="InterPro" id="IPR017871">
    <property type="entry name" value="ABC_transporter-like_CS"/>
</dbReference>
<proteinExistence type="predicted"/>
<dbReference type="GO" id="GO:0016887">
    <property type="term" value="F:ATP hydrolysis activity"/>
    <property type="evidence" value="ECO:0007669"/>
    <property type="project" value="InterPro"/>
</dbReference>
<dbReference type="Pfam" id="PF00664">
    <property type="entry name" value="ABC_membrane"/>
    <property type="match status" value="1"/>
</dbReference>
<dbReference type="CDD" id="cd03244">
    <property type="entry name" value="ABCC_MRP_domain2"/>
    <property type="match status" value="1"/>
</dbReference>
<evidence type="ECO:0000256" key="5">
    <source>
        <dbReference type="ARBA" id="ARBA00022741"/>
    </source>
</evidence>
<feature type="domain" description="ABC transmembrane type-1" evidence="12">
    <location>
        <begin position="651"/>
        <end position="892"/>
    </location>
</feature>
<feature type="domain" description="ABC transporter" evidence="11">
    <location>
        <begin position="193"/>
        <end position="496"/>
    </location>
</feature>